<evidence type="ECO:0000313" key="4">
    <source>
        <dbReference type="Proteomes" id="UP000237000"/>
    </source>
</evidence>
<dbReference type="Proteomes" id="UP000237000">
    <property type="component" value="Unassembled WGS sequence"/>
</dbReference>
<sequence>MDALHLSARSLLRNKRYLIVLDDVWTEDQDDWDKLRPLFCGGVDESKILITTRSIRVAFVPNLPMFPYNLKELSEDACRSLLSVLFDKEK</sequence>
<dbReference type="EMBL" id="JXTC01000056">
    <property type="protein sequence ID" value="PON93750.1"/>
    <property type="molecule type" value="Genomic_DNA"/>
</dbReference>
<evidence type="ECO:0000313" key="3">
    <source>
        <dbReference type="EMBL" id="PON93750.1"/>
    </source>
</evidence>
<dbReference type="InterPro" id="IPR027417">
    <property type="entry name" value="P-loop_NTPase"/>
</dbReference>
<dbReference type="Pfam" id="PF00931">
    <property type="entry name" value="NB-ARC"/>
    <property type="match status" value="1"/>
</dbReference>
<keyword evidence="1" id="KW-0611">Plant defense</keyword>
<gene>
    <name evidence="3" type="ORF">TorRG33x02_104530</name>
</gene>
<evidence type="ECO:0000256" key="1">
    <source>
        <dbReference type="ARBA" id="ARBA00022821"/>
    </source>
</evidence>
<keyword evidence="4" id="KW-1185">Reference proteome</keyword>
<dbReference type="AlphaFoldDB" id="A0A2P5F7H1"/>
<organism evidence="3 4">
    <name type="scientific">Trema orientale</name>
    <name type="common">Charcoal tree</name>
    <name type="synonym">Celtis orientalis</name>
    <dbReference type="NCBI Taxonomy" id="63057"/>
    <lineage>
        <taxon>Eukaryota</taxon>
        <taxon>Viridiplantae</taxon>
        <taxon>Streptophyta</taxon>
        <taxon>Embryophyta</taxon>
        <taxon>Tracheophyta</taxon>
        <taxon>Spermatophyta</taxon>
        <taxon>Magnoliopsida</taxon>
        <taxon>eudicotyledons</taxon>
        <taxon>Gunneridae</taxon>
        <taxon>Pentapetalae</taxon>
        <taxon>rosids</taxon>
        <taxon>fabids</taxon>
        <taxon>Rosales</taxon>
        <taxon>Cannabaceae</taxon>
        <taxon>Trema</taxon>
    </lineage>
</organism>
<protein>
    <submittedName>
        <fullName evidence="3">NB-ARC domain containing protein</fullName>
    </submittedName>
</protein>
<reference evidence="4" key="1">
    <citation type="submission" date="2016-06" db="EMBL/GenBank/DDBJ databases">
        <title>Parallel loss of symbiosis genes in relatives of nitrogen-fixing non-legume Parasponia.</title>
        <authorList>
            <person name="Van Velzen R."/>
            <person name="Holmer R."/>
            <person name="Bu F."/>
            <person name="Rutten L."/>
            <person name="Van Zeijl A."/>
            <person name="Liu W."/>
            <person name="Santuari L."/>
            <person name="Cao Q."/>
            <person name="Sharma T."/>
            <person name="Shen D."/>
            <person name="Roswanjaya Y."/>
            <person name="Wardhani T."/>
            <person name="Kalhor M.S."/>
            <person name="Jansen J."/>
            <person name="Van den Hoogen J."/>
            <person name="Gungor B."/>
            <person name="Hartog M."/>
            <person name="Hontelez J."/>
            <person name="Verver J."/>
            <person name="Yang W.-C."/>
            <person name="Schijlen E."/>
            <person name="Repin R."/>
            <person name="Schilthuizen M."/>
            <person name="Schranz E."/>
            <person name="Heidstra R."/>
            <person name="Miyata K."/>
            <person name="Fedorova E."/>
            <person name="Kohlen W."/>
            <person name="Bisseling T."/>
            <person name="Smit S."/>
            <person name="Geurts R."/>
        </authorList>
    </citation>
    <scope>NUCLEOTIDE SEQUENCE [LARGE SCALE GENOMIC DNA]</scope>
    <source>
        <strain evidence="4">cv. RG33-2</strain>
    </source>
</reference>
<dbReference type="GO" id="GO:0006952">
    <property type="term" value="P:defense response"/>
    <property type="evidence" value="ECO:0007669"/>
    <property type="project" value="UniProtKB-KW"/>
</dbReference>
<feature type="domain" description="NB-ARC" evidence="2">
    <location>
        <begin position="9"/>
        <end position="83"/>
    </location>
</feature>
<dbReference type="PANTHER" id="PTHR36766">
    <property type="entry name" value="PLANT BROAD-SPECTRUM MILDEW RESISTANCE PROTEIN RPW8"/>
    <property type="match status" value="1"/>
</dbReference>
<dbReference type="InParanoid" id="A0A2P5F7H1"/>
<dbReference type="InterPro" id="IPR002182">
    <property type="entry name" value="NB-ARC"/>
</dbReference>
<name>A0A2P5F7H1_TREOI</name>
<feature type="non-terminal residue" evidence="3">
    <location>
        <position position="90"/>
    </location>
</feature>
<dbReference type="SUPFAM" id="SSF52540">
    <property type="entry name" value="P-loop containing nucleoside triphosphate hydrolases"/>
    <property type="match status" value="1"/>
</dbReference>
<dbReference type="PANTHER" id="PTHR36766:SF59">
    <property type="entry name" value="DISEASE RESISTANCE PROTEIN RGA2-LIKE"/>
    <property type="match status" value="1"/>
</dbReference>
<dbReference type="GO" id="GO:0043531">
    <property type="term" value="F:ADP binding"/>
    <property type="evidence" value="ECO:0007669"/>
    <property type="project" value="InterPro"/>
</dbReference>
<accession>A0A2P5F7H1</accession>
<dbReference type="Gene3D" id="3.40.50.300">
    <property type="entry name" value="P-loop containing nucleotide triphosphate hydrolases"/>
    <property type="match status" value="1"/>
</dbReference>
<comment type="caution">
    <text evidence="3">The sequence shown here is derived from an EMBL/GenBank/DDBJ whole genome shotgun (WGS) entry which is preliminary data.</text>
</comment>
<proteinExistence type="predicted"/>
<evidence type="ECO:0000259" key="2">
    <source>
        <dbReference type="Pfam" id="PF00931"/>
    </source>
</evidence>
<dbReference type="STRING" id="63057.A0A2P5F7H1"/>